<feature type="non-terminal residue" evidence="1">
    <location>
        <position position="1"/>
    </location>
</feature>
<reference evidence="1" key="1">
    <citation type="journal article" date="2014" name="Front. Microbiol.">
        <title>High frequency of phylogenetically diverse reductive dehalogenase-homologous genes in deep subseafloor sedimentary metagenomes.</title>
        <authorList>
            <person name="Kawai M."/>
            <person name="Futagami T."/>
            <person name="Toyoda A."/>
            <person name="Takaki Y."/>
            <person name="Nishi S."/>
            <person name="Hori S."/>
            <person name="Arai W."/>
            <person name="Tsubouchi T."/>
            <person name="Morono Y."/>
            <person name="Uchiyama I."/>
            <person name="Ito T."/>
            <person name="Fujiyama A."/>
            <person name="Inagaki F."/>
            <person name="Takami H."/>
        </authorList>
    </citation>
    <scope>NUCLEOTIDE SEQUENCE</scope>
    <source>
        <strain evidence="1">Expedition CK06-06</strain>
    </source>
</reference>
<evidence type="ECO:0000313" key="1">
    <source>
        <dbReference type="EMBL" id="GAI78200.1"/>
    </source>
</evidence>
<evidence type="ECO:0008006" key="2">
    <source>
        <dbReference type="Google" id="ProtNLM"/>
    </source>
</evidence>
<gene>
    <name evidence="1" type="ORF">S12H4_16409</name>
</gene>
<proteinExistence type="predicted"/>
<sequence>PRELLQFEEEKMFLSGVAWMPDSKDVLFAKMFFGGGKGGKEGELWRISAAGGEPRRLWVWKKRQFGRVRVHPDGRRIAFHSGSTPSELWLMENFLPVAGGD</sequence>
<name>X1SS68_9ZZZZ</name>
<dbReference type="Gene3D" id="2.120.10.30">
    <property type="entry name" value="TolB, C-terminal domain"/>
    <property type="match status" value="1"/>
</dbReference>
<dbReference type="InterPro" id="IPR011042">
    <property type="entry name" value="6-blade_b-propeller_TolB-like"/>
</dbReference>
<dbReference type="EMBL" id="BARW01007932">
    <property type="protein sequence ID" value="GAI78200.1"/>
    <property type="molecule type" value="Genomic_DNA"/>
</dbReference>
<organism evidence="1">
    <name type="scientific">marine sediment metagenome</name>
    <dbReference type="NCBI Taxonomy" id="412755"/>
    <lineage>
        <taxon>unclassified sequences</taxon>
        <taxon>metagenomes</taxon>
        <taxon>ecological metagenomes</taxon>
    </lineage>
</organism>
<protein>
    <recommendedName>
        <fullName evidence="2">Dipeptidylpeptidase IV N-terminal domain-containing protein</fullName>
    </recommendedName>
</protein>
<comment type="caution">
    <text evidence="1">The sequence shown here is derived from an EMBL/GenBank/DDBJ whole genome shotgun (WGS) entry which is preliminary data.</text>
</comment>
<dbReference type="AlphaFoldDB" id="X1SS68"/>
<dbReference type="SUPFAM" id="SSF82171">
    <property type="entry name" value="DPP6 N-terminal domain-like"/>
    <property type="match status" value="1"/>
</dbReference>
<accession>X1SS68</accession>